<feature type="transmembrane region" description="Helical" evidence="7">
    <location>
        <begin position="349"/>
        <end position="370"/>
    </location>
</feature>
<keyword evidence="6 7" id="KW-0472">Membrane</keyword>
<feature type="transmembrane region" description="Helical" evidence="7">
    <location>
        <begin position="324"/>
        <end position="343"/>
    </location>
</feature>
<dbReference type="Gene3D" id="1.20.1250.20">
    <property type="entry name" value="MFS general substrate transporter like domains"/>
    <property type="match status" value="2"/>
</dbReference>
<dbReference type="Proteomes" id="UP000253934">
    <property type="component" value="Unassembled WGS sequence"/>
</dbReference>
<proteinExistence type="predicted"/>
<dbReference type="Pfam" id="PF07690">
    <property type="entry name" value="MFS_1"/>
    <property type="match status" value="1"/>
</dbReference>
<evidence type="ECO:0000256" key="4">
    <source>
        <dbReference type="ARBA" id="ARBA00022692"/>
    </source>
</evidence>
<dbReference type="EMBL" id="QOVW01000024">
    <property type="protein sequence ID" value="RDB36813.1"/>
    <property type="molecule type" value="Genomic_DNA"/>
</dbReference>
<evidence type="ECO:0000256" key="2">
    <source>
        <dbReference type="ARBA" id="ARBA00022448"/>
    </source>
</evidence>
<evidence type="ECO:0000313" key="8">
    <source>
        <dbReference type="EMBL" id="RDB36813.1"/>
    </source>
</evidence>
<feature type="transmembrane region" description="Helical" evidence="7">
    <location>
        <begin position="126"/>
        <end position="143"/>
    </location>
</feature>
<reference evidence="8" key="1">
    <citation type="submission" date="2018-04" db="EMBL/GenBank/DDBJ databases">
        <title>Draft genome sequence of the Candidatus Spirobacillus cienkowskii, a pathogen of freshwater Daphnia species, reconstructed from hemolymph metagenomic reads.</title>
        <authorList>
            <person name="Bresciani L."/>
            <person name="Lemos L.N."/>
            <person name="Wale N."/>
            <person name="Lin J.Y."/>
            <person name="Fernandes G.R."/>
            <person name="Duffy M.A."/>
            <person name="Rodrigues J.M."/>
        </authorList>
    </citation>
    <scope>NUCLEOTIDE SEQUENCE [LARGE SCALE GENOMIC DNA]</scope>
    <source>
        <strain evidence="8">Binning01</strain>
    </source>
</reference>
<organism evidence="8 9">
    <name type="scientific">Spirobacillus cienkowskii</name>
    <dbReference type="NCBI Taxonomy" id="495820"/>
    <lineage>
        <taxon>Bacteria</taxon>
        <taxon>Pseudomonadati</taxon>
        <taxon>Bdellovibrionota</taxon>
        <taxon>Oligoflexia</taxon>
        <taxon>Silvanigrellales</taxon>
        <taxon>Spirobacillus</taxon>
    </lineage>
</organism>
<dbReference type="InterPro" id="IPR036259">
    <property type="entry name" value="MFS_trans_sf"/>
</dbReference>
<dbReference type="SUPFAM" id="SSF103473">
    <property type="entry name" value="MFS general substrate transporter"/>
    <property type="match status" value="1"/>
</dbReference>
<dbReference type="InterPro" id="IPR011701">
    <property type="entry name" value="MFS"/>
</dbReference>
<dbReference type="PANTHER" id="PTHR23517">
    <property type="entry name" value="RESISTANCE PROTEIN MDTM, PUTATIVE-RELATED-RELATED"/>
    <property type="match status" value="1"/>
</dbReference>
<name>A0A369KYK7_9BACT</name>
<feature type="transmembrane region" description="Helical" evidence="7">
    <location>
        <begin position="96"/>
        <end position="114"/>
    </location>
</feature>
<keyword evidence="5 7" id="KW-1133">Transmembrane helix</keyword>
<keyword evidence="4 7" id="KW-0812">Transmembrane</keyword>
<keyword evidence="2" id="KW-0813">Transport</keyword>
<dbReference type="AlphaFoldDB" id="A0A369KYK7"/>
<sequence length="448" mass="51782">MVATLFITKKTQLIMAMGKRSLRRFIQRNVRRTRTNCNFNTKRGRRKILKKISQKTTITLPKLFLQEIITSFGYLAPLSMLVIFLSDNNSITVEQVGFAMFVSSLTARWGRLIFSPVFNYFKPKTILSIMQMVGALGYLLLYLHQSFIFIIISLTLIGLFYGSNTIYIRVLTSFLKNNNKFSTKSYSIIHIGTNISATAGPILINFLYNIKNKEFVYLFMSSFLTLSSIITMIIIPKASITKQNNILKQIFYMLFSKKFWHIYFIILVCWFYSAQIYSLAPIIISKYFNFSNYIWTISSLNGLMIIFLSLPLNNFFNKYSNSNYLQILYSVILSFIGLALLAYSHNLYYFYTSIIILTLAEILFIPAIQALLTSQTNKNSRVAIFATYAVFVGLGEGYGYYFGTKSLVYFNSNLFLREKTFYFIIIATLFCLGICVRNHNKKKLNLTN</sequence>
<evidence type="ECO:0000313" key="9">
    <source>
        <dbReference type="Proteomes" id="UP000253934"/>
    </source>
</evidence>
<feature type="transmembrane region" description="Helical" evidence="7">
    <location>
        <begin position="259"/>
        <end position="284"/>
    </location>
</feature>
<evidence type="ECO:0000256" key="6">
    <source>
        <dbReference type="ARBA" id="ARBA00023136"/>
    </source>
</evidence>
<feature type="transmembrane region" description="Helical" evidence="7">
    <location>
        <begin position="149"/>
        <end position="168"/>
    </location>
</feature>
<feature type="transmembrane region" description="Helical" evidence="7">
    <location>
        <begin position="421"/>
        <end position="439"/>
    </location>
</feature>
<evidence type="ECO:0000256" key="1">
    <source>
        <dbReference type="ARBA" id="ARBA00004651"/>
    </source>
</evidence>
<evidence type="ECO:0000256" key="5">
    <source>
        <dbReference type="ARBA" id="ARBA00022989"/>
    </source>
</evidence>
<feature type="transmembrane region" description="Helical" evidence="7">
    <location>
        <begin position="382"/>
        <end position="401"/>
    </location>
</feature>
<keyword evidence="9" id="KW-1185">Reference proteome</keyword>
<feature type="transmembrane region" description="Helical" evidence="7">
    <location>
        <begin position="216"/>
        <end position="238"/>
    </location>
</feature>
<dbReference type="InterPro" id="IPR050171">
    <property type="entry name" value="MFS_Transporters"/>
</dbReference>
<accession>A0A369KYK7</accession>
<keyword evidence="3" id="KW-1003">Cell membrane</keyword>
<gene>
    <name evidence="8" type="ORF">DCC88_03175</name>
</gene>
<dbReference type="GO" id="GO:0022857">
    <property type="term" value="F:transmembrane transporter activity"/>
    <property type="evidence" value="ECO:0007669"/>
    <property type="project" value="InterPro"/>
</dbReference>
<dbReference type="GO" id="GO:0005886">
    <property type="term" value="C:plasma membrane"/>
    <property type="evidence" value="ECO:0007669"/>
    <property type="project" value="UniProtKB-SubCell"/>
</dbReference>
<feature type="transmembrane region" description="Helical" evidence="7">
    <location>
        <begin position="290"/>
        <end position="312"/>
    </location>
</feature>
<evidence type="ECO:0000256" key="3">
    <source>
        <dbReference type="ARBA" id="ARBA00022475"/>
    </source>
</evidence>
<evidence type="ECO:0000256" key="7">
    <source>
        <dbReference type="SAM" id="Phobius"/>
    </source>
</evidence>
<comment type="caution">
    <text evidence="8">The sequence shown here is derived from an EMBL/GenBank/DDBJ whole genome shotgun (WGS) entry which is preliminary data.</text>
</comment>
<comment type="subcellular location">
    <subcellularLocation>
        <location evidence="1">Cell membrane</location>
        <topology evidence="1">Multi-pass membrane protein</topology>
    </subcellularLocation>
</comment>
<protein>
    <submittedName>
        <fullName evidence="8">MFS transporter</fullName>
    </submittedName>
</protein>
<feature type="transmembrane region" description="Helical" evidence="7">
    <location>
        <begin position="188"/>
        <end position="210"/>
    </location>
</feature>
<feature type="transmembrane region" description="Helical" evidence="7">
    <location>
        <begin position="63"/>
        <end position="84"/>
    </location>
</feature>